<reference evidence="5 6" key="1">
    <citation type="submission" date="2023-10" db="EMBL/GenBank/DDBJ databases">
        <authorList>
            <person name="Venkata Ramana C."/>
            <person name="Sasikala C."/>
            <person name="Dhurka M."/>
        </authorList>
    </citation>
    <scope>NUCLEOTIDE SEQUENCE [LARGE SCALE GENOMIC DNA]</scope>
    <source>
        <strain evidence="5 6">KCTC 32151</strain>
    </source>
</reference>
<accession>A0ABU4AMI0</accession>
<sequence>MIAVRQLNSASFAPYGHVACAGQGITKSIRADTVLLTKTPSVFQHDAEALDLALDFYDVQPEGDVVRINQAERHEHSSQMFVPMSVTRYLVIVWEGHPHESAAHGFIGGPKDVVIYNPGVWHHGIIALDGPGHFASTMWRTRGGTDVEFLPLETALETRLQEAVS</sequence>
<comment type="caution">
    <text evidence="5">The sequence shown here is derived from an EMBL/GenBank/DDBJ whole genome shotgun (WGS) entry which is preliminary data.</text>
</comment>
<evidence type="ECO:0000313" key="6">
    <source>
        <dbReference type="Proteomes" id="UP001185659"/>
    </source>
</evidence>
<keyword evidence="6" id="KW-1185">Reference proteome</keyword>
<dbReference type="InterPro" id="IPR047233">
    <property type="entry name" value="UAH_cupin"/>
</dbReference>
<keyword evidence="2" id="KW-0659">Purine metabolism</keyword>
<dbReference type="InterPro" id="IPR011051">
    <property type="entry name" value="RmlC_Cupin_sf"/>
</dbReference>
<protein>
    <submittedName>
        <fullName evidence="5">Ureidoglycolate lyase</fullName>
        <ecNumber evidence="5">4.3.2.3</ecNumber>
    </submittedName>
</protein>
<comment type="catalytic activity">
    <reaction evidence="4">
        <text>(S)-ureidoglycolate = urea + glyoxylate</text>
        <dbReference type="Rhea" id="RHEA:11304"/>
        <dbReference type="ChEBI" id="CHEBI:16199"/>
        <dbReference type="ChEBI" id="CHEBI:36655"/>
        <dbReference type="ChEBI" id="CHEBI:57296"/>
        <dbReference type="EC" id="4.3.2.3"/>
    </reaction>
</comment>
<organism evidence="5 6">
    <name type="scientific">Nitratireductor aquimarinus</name>
    <dbReference type="NCBI Taxonomy" id="889300"/>
    <lineage>
        <taxon>Bacteria</taxon>
        <taxon>Pseudomonadati</taxon>
        <taxon>Pseudomonadota</taxon>
        <taxon>Alphaproteobacteria</taxon>
        <taxon>Hyphomicrobiales</taxon>
        <taxon>Phyllobacteriaceae</taxon>
        <taxon>Nitratireductor</taxon>
    </lineage>
</organism>
<dbReference type="PANTHER" id="PTHR21221:SF1">
    <property type="entry name" value="UREIDOGLYCOLATE LYASE"/>
    <property type="match status" value="1"/>
</dbReference>
<evidence type="ECO:0000256" key="3">
    <source>
        <dbReference type="ARBA" id="ARBA00023239"/>
    </source>
</evidence>
<proteinExistence type="predicted"/>
<dbReference type="GO" id="GO:0050385">
    <property type="term" value="F:ureidoglycolate lyase activity"/>
    <property type="evidence" value="ECO:0007669"/>
    <property type="project" value="UniProtKB-EC"/>
</dbReference>
<dbReference type="InterPro" id="IPR007247">
    <property type="entry name" value="Ureidogly_lyase"/>
</dbReference>
<dbReference type="EMBL" id="JAWLIP010000006">
    <property type="protein sequence ID" value="MDV6227457.1"/>
    <property type="molecule type" value="Genomic_DNA"/>
</dbReference>
<dbReference type="Proteomes" id="UP001185659">
    <property type="component" value="Unassembled WGS sequence"/>
</dbReference>
<dbReference type="RefSeq" id="WP_317561719.1">
    <property type="nucleotide sequence ID" value="NZ_JAWLIP010000006.1"/>
</dbReference>
<name>A0ABU4AMI0_9HYPH</name>
<dbReference type="CDD" id="cd20298">
    <property type="entry name" value="cupin_UAH"/>
    <property type="match status" value="1"/>
</dbReference>
<evidence type="ECO:0000256" key="1">
    <source>
        <dbReference type="ARBA" id="ARBA00011738"/>
    </source>
</evidence>
<evidence type="ECO:0000256" key="2">
    <source>
        <dbReference type="ARBA" id="ARBA00022631"/>
    </source>
</evidence>
<comment type="subunit">
    <text evidence="1">Homodimer.</text>
</comment>
<gene>
    <name evidence="5" type="ORF">R2G56_14250</name>
</gene>
<keyword evidence="3 5" id="KW-0456">Lyase</keyword>
<dbReference type="Pfam" id="PF04115">
    <property type="entry name" value="Ureidogly_lyase"/>
    <property type="match status" value="1"/>
</dbReference>
<dbReference type="Gene3D" id="2.60.120.480">
    <property type="entry name" value="Ureidoglycolate hydrolase"/>
    <property type="match status" value="1"/>
</dbReference>
<dbReference type="SUPFAM" id="SSF51182">
    <property type="entry name" value="RmlC-like cupins"/>
    <property type="match status" value="1"/>
</dbReference>
<dbReference type="EC" id="4.3.2.3" evidence="5"/>
<evidence type="ECO:0000256" key="4">
    <source>
        <dbReference type="ARBA" id="ARBA00047684"/>
    </source>
</evidence>
<evidence type="ECO:0000313" key="5">
    <source>
        <dbReference type="EMBL" id="MDV6227457.1"/>
    </source>
</evidence>
<dbReference type="InterPro" id="IPR024060">
    <property type="entry name" value="Ureidoglycolate_lyase_dom_sf"/>
</dbReference>
<dbReference type="PANTHER" id="PTHR21221">
    <property type="entry name" value="UREIDOGLYCOLATE HYDROLASE"/>
    <property type="match status" value="1"/>
</dbReference>